<reference evidence="1 2" key="2">
    <citation type="submission" date="2019-01" db="EMBL/GenBank/DDBJ databases">
        <title>Tautonia sociabilis, a novel thermotolerant planctomycete of Isosphaeraceae family, isolated from a 4000 m deep subterranean habitat.</title>
        <authorList>
            <person name="Kovaleva O.L."/>
            <person name="Elcheninov A.G."/>
            <person name="Van Heerden E."/>
            <person name="Toshchakov S.V."/>
            <person name="Novikov A."/>
            <person name="Bonch-Osmolovskaya E.A."/>
            <person name="Kublanov I.V."/>
        </authorList>
    </citation>
    <scope>NUCLEOTIDE SEQUENCE [LARGE SCALE GENOMIC DNA]</scope>
    <source>
        <strain evidence="1 2">GM2012</strain>
    </source>
</reference>
<dbReference type="InterPro" id="IPR017850">
    <property type="entry name" value="Alkaline_phosphatase_core_sf"/>
</dbReference>
<evidence type="ECO:0000313" key="1">
    <source>
        <dbReference type="EMBL" id="RUL89353.1"/>
    </source>
</evidence>
<name>A0A432MPG5_9BACT</name>
<keyword evidence="2" id="KW-1185">Reference proteome</keyword>
<protein>
    <submittedName>
        <fullName evidence="1">Uncharacterized protein</fullName>
    </submittedName>
</protein>
<dbReference type="SUPFAM" id="SSF53649">
    <property type="entry name" value="Alkaline phosphatase-like"/>
    <property type="match status" value="1"/>
</dbReference>
<comment type="caution">
    <text evidence="1">The sequence shown here is derived from an EMBL/GenBank/DDBJ whole genome shotgun (WGS) entry which is preliminary data.</text>
</comment>
<dbReference type="Proteomes" id="UP000280296">
    <property type="component" value="Unassembled WGS sequence"/>
</dbReference>
<dbReference type="RefSeq" id="WP_126723789.1">
    <property type="nucleotide sequence ID" value="NZ_RYZH01000003.1"/>
</dbReference>
<dbReference type="Gene3D" id="3.30.1120.10">
    <property type="match status" value="1"/>
</dbReference>
<reference evidence="1 2" key="1">
    <citation type="submission" date="2018-12" db="EMBL/GenBank/DDBJ databases">
        <authorList>
            <person name="Toschakov S.V."/>
        </authorList>
    </citation>
    <scope>NUCLEOTIDE SEQUENCE [LARGE SCALE GENOMIC DNA]</scope>
    <source>
        <strain evidence="1 2">GM2012</strain>
    </source>
</reference>
<proteinExistence type="predicted"/>
<evidence type="ECO:0000313" key="2">
    <source>
        <dbReference type="Proteomes" id="UP000280296"/>
    </source>
</evidence>
<gene>
    <name evidence="1" type="ORF">TsocGM_02780</name>
</gene>
<sequence length="91" mass="10181">MPYLLGEEEGRPHNTLWWRMGEEAAFRSGDGKLVRDRSAGPGLGWQLFNLADDLGATRDRRGEHPELLERLAESWNLMDAETKVGGSSPSE</sequence>
<dbReference type="AlphaFoldDB" id="A0A432MPG5"/>
<accession>A0A432MPG5</accession>
<dbReference type="EMBL" id="RYZH01000003">
    <property type="protein sequence ID" value="RUL89353.1"/>
    <property type="molecule type" value="Genomic_DNA"/>
</dbReference>
<organism evidence="1 2">
    <name type="scientific">Tautonia sociabilis</name>
    <dbReference type="NCBI Taxonomy" id="2080755"/>
    <lineage>
        <taxon>Bacteria</taxon>
        <taxon>Pseudomonadati</taxon>
        <taxon>Planctomycetota</taxon>
        <taxon>Planctomycetia</taxon>
        <taxon>Isosphaerales</taxon>
        <taxon>Isosphaeraceae</taxon>
        <taxon>Tautonia</taxon>
    </lineage>
</organism>